<feature type="region of interest" description="Disordered" evidence="1">
    <location>
        <begin position="1"/>
        <end position="42"/>
    </location>
</feature>
<proteinExistence type="predicted"/>
<evidence type="ECO:0000313" key="2">
    <source>
        <dbReference type="EMBL" id="BAD87866.1"/>
    </source>
</evidence>
<feature type="compositionally biased region" description="Low complexity" evidence="1">
    <location>
        <begin position="32"/>
        <end position="42"/>
    </location>
</feature>
<reference evidence="2" key="1">
    <citation type="journal article" date="2002" name="Nature">
        <title>The genome sequence and structure of rice chromosome 1.</title>
        <authorList>
            <person name="Sasaki T."/>
            <person name="Matsumoto T."/>
            <person name="Yamamoto K."/>
            <person name="Sakata K."/>
            <person name="Baba T."/>
            <person name="Katayose Y."/>
            <person name="Wu J."/>
            <person name="Niimura Y."/>
            <person name="Cheng Z."/>
            <person name="Nagamura Y."/>
            <person name="Antonio B.A."/>
            <person name="Kanamori H."/>
            <person name="Hosokawa S."/>
            <person name="Masukawa M."/>
            <person name="Arikawa K."/>
            <person name="Chiden Y."/>
            <person name="Hayashi M."/>
            <person name="Okamoto M."/>
            <person name="Ando T."/>
            <person name="Aoki H."/>
            <person name="Arita K."/>
            <person name="Hamada M."/>
            <person name="Harada C."/>
            <person name="Hijishita S."/>
            <person name="Honda M."/>
            <person name="Ichikawa Y."/>
            <person name="Idonuma A."/>
            <person name="Iijima M."/>
            <person name="Ikeda M."/>
            <person name="Ikeno M."/>
            <person name="Itoh S."/>
            <person name="Itoh T."/>
            <person name="Itoh Y."/>
            <person name="Itoh Y."/>
            <person name="Iwabuchi A."/>
            <person name="Kamiya K."/>
            <person name="Karasawa W."/>
            <person name="Katagiri S."/>
            <person name="Kikuta A."/>
            <person name="Kobayashi N."/>
            <person name="Kono I."/>
            <person name="Machita K."/>
            <person name="Maehara T."/>
            <person name="Mizuno H."/>
            <person name="Mizubayashi T."/>
            <person name="Mukai Y."/>
            <person name="Nagasaki H."/>
            <person name="Nakashima M."/>
            <person name="Nakama Y."/>
            <person name="Nakamichi Y."/>
            <person name="Nakamura M."/>
            <person name="Namiki N."/>
            <person name="Negishi M."/>
            <person name="Ohta I."/>
            <person name="Ono N."/>
            <person name="Saji S."/>
            <person name="Sakai K."/>
            <person name="Shibata M."/>
            <person name="Shimokawa T."/>
            <person name="Shomura A."/>
            <person name="Song J."/>
            <person name="Takazaki Y."/>
            <person name="Terasawa K."/>
            <person name="Tsuji K."/>
            <person name="Waki K."/>
            <person name="Yamagata H."/>
            <person name="Yamane H."/>
            <person name="Yoshiki S."/>
            <person name="Yoshihara R."/>
            <person name="Yukawa K."/>
            <person name="Zhong H."/>
            <person name="Iwama H."/>
            <person name="Endo T."/>
            <person name="Ito H."/>
            <person name="Hahn J.H."/>
            <person name="Kim H.I."/>
            <person name="Eun M.Y."/>
            <person name="Yano M."/>
            <person name="Jiang J."/>
            <person name="Gojobori T."/>
        </authorList>
    </citation>
    <scope>NUCLEOTIDE SEQUENCE</scope>
</reference>
<name>Q5JJT5_ORYSJ</name>
<protein>
    <submittedName>
        <fullName evidence="2">Uncharacterized protein</fullName>
    </submittedName>
</protein>
<feature type="compositionally biased region" description="Basic and acidic residues" evidence="1">
    <location>
        <begin position="19"/>
        <end position="31"/>
    </location>
</feature>
<dbReference type="Proteomes" id="UP000817658">
    <property type="component" value="Chromosome 1"/>
</dbReference>
<gene>
    <name evidence="2" type="ORF">P0431G06.32</name>
</gene>
<sequence>MRRGGFSGCRGIFPSGLGRRAERQRTQRQDARSAASAVSSVSRVVVDGPPCVLGWLAFVGVWGKGGRLLR</sequence>
<organism evidence="2">
    <name type="scientific">Oryza sativa subsp. japonica</name>
    <name type="common">Rice</name>
    <dbReference type="NCBI Taxonomy" id="39947"/>
    <lineage>
        <taxon>Eukaryota</taxon>
        <taxon>Viridiplantae</taxon>
        <taxon>Streptophyta</taxon>
        <taxon>Embryophyta</taxon>
        <taxon>Tracheophyta</taxon>
        <taxon>Spermatophyta</taxon>
        <taxon>Magnoliopsida</taxon>
        <taxon>Liliopsida</taxon>
        <taxon>Poales</taxon>
        <taxon>Poaceae</taxon>
        <taxon>BOP clade</taxon>
        <taxon>Oryzoideae</taxon>
        <taxon>Oryzeae</taxon>
        <taxon>Oryzinae</taxon>
        <taxon>Oryza</taxon>
        <taxon>Oryza sativa</taxon>
    </lineage>
</organism>
<dbReference type="EMBL" id="AP003683">
    <property type="protein sequence ID" value="BAD87866.1"/>
    <property type="molecule type" value="Genomic_DNA"/>
</dbReference>
<evidence type="ECO:0000256" key="1">
    <source>
        <dbReference type="SAM" id="MobiDB-lite"/>
    </source>
</evidence>
<dbReference type="AlphaFoldDB" id="Q5JJT5"/>
<accession>Q5JJT5</accession>